<comment type="caution">
    <text evidence="3">The sequence shown here is derived from an EMBL/GenBank/DDBJ whole genome shotgun (WGS) entry which is preliminary data.</text>
</comment>
<keyword evidence="2" id="KW-0812">Transmembrane</keyword>
<keyword evidence="2" id="KW-1133">Transmembrane helix</keyword>
<proteinExistence type="predicted"/>
<name>A0ABN3S9N3_9ACTN</name>
<feature type="transmembrane region" description="Helical" evidence="2">
    <location>
        <begin position="12"/>
        <end position="34"/>
    </location>
</feature>
<evidence type="ECO:0000313" key="3">
    <source>
        <dbReference type="EMBL" id="GAA2671656.1"/>
    </source>
</evidence>
<protein>
    <submittedName>
        <fullName evidence="3">Uncharacterized protein</fullName>
    </submittedName>
</protein>
<dbReference type="Proteomes" id="UP001501666">
    <property type="component" value="Unassembled WGS sequence"/>
</dbReference>
<gene>
    <name evidence="3" type="ORF">GCM10010412_051280</name>
</gene>
<evidence type="ECO:0000256" key="2">
    <source>
        <dbReference type="SAM" id="Phobius"/>
    </source>
</evidence>
<sequence length="141" mass="14685">MVTWRVPRGSTAFSLVVGLVLLAFMLVGSTPAWYGSDPAQRASAVSDEAWAPGAWIAQSSNLPPAAAGVREHVLPLWPPPRHAAQGSDADPPPSQRAGWPEPNPARSPRQSAHGTAGPRSPPAIQPIRMSPRPPGSLLAAG</sequence>
<reference evidence="3 4" key="1">
    <citation type="journal article" date="2019" name="Int. J. Syst. Evol. Microbiol.">
        <title>The Global Catalogue of Microorganisms (GCM) 10K type strain sequencing project: providing services to taxonomists for standard genome sequencing and annotation.</title>
        <authorList>
            <consortium name="The Broad Institute Genomics Platform"/>
            <consortium name="The Broad Institute Genome Sequencing Center for Infectious Disease"/>
            <person name="Wu L."/>
            <person name="Ma J."/>
        </authorList>
    </citation>
    <scope>NUCLEOTIDE SEQUENCE [LARGE SCALE GENOMIC DNA]</scope>
    <source>
        <strain evidence="3 4">JCM 6835</strain>
    </source>
</reference>
<accession>A0ABN3S9N3</accession>
<evidence type="ECO:0000256" key="1">
    <source>
        <dbReference type="SAM" id="MobiDB-lite"/>
    </source>
</evidence>
<organism evidence="3 4">
    <name type="scientific">Nonomuraea recticatena</name>
    <dbReference type="NCBI Taxonomy" id="46178"/>
    <lineage>
        <taxon>Bacteria</taxon>
        <taxon>Bacillati</taxon>
        <taxon>Actinomycetota</taxon>
        <taxon>Actinomycetes</taxon>
        <taxon>Streptosporangiales</taxon>
        <taxon>Streptosporangiaceae</taxon>
        <taxon>Nonomuraea</taxon>
    </lineage>
</organism>
<keyword evidence="4" id="KW-1185">Reference proteome</keyword>
<dbReference type="RefSeq" id="WP_346149882.1">
    <property type="nucleotide sequence ID" value="NZ_BAAATE010000014.1"/>
</dbReference>
<feature type="region of interest" description="Disordered" evidence="1">
    <location>
        <begin position="73"/>
        <end position="141"/>
    </location>
</feature>
<keyword evidence="2" id="KW-0472">Membrane</keyword>
<evidence type="ECO:0000313" key="4">
    <source>
        <dbReference type="Proteomes" id="UP001501666"/>
    </source>
</evidence>
<dbReference type="EMBL" id="BAAATE010000014">
    <property type="protein sequence ID" value="GAA2671656.1"/>
    <property type="molecule type" value="Genomic_DNA"/>
</dbReference>